<protein>
    <recommendedName>
        <fullName evidence="6">Cyclin</fullName>
    </recommendedName>
</protein>
<reference evidence="4" key="1">
    <citation type="submission" date="2022-04" db="EMBL/GenBank/DDBJ databases">
        <title>Carnegiea gigantea Genome sequencing and assembly v2.</title>
        <authorList>
            <person name="Copetti D."/>
            <person name="Sanderson M.J."/>
            <person name="Burquez A."/>
            <person name="Wojciechowski M.F."/>
        </authorList>
    </citation>
    <scope>NUCLEOTIDE SEQUENCE</scope>
    <source>
        <strain evidence="4">SGP5-SGP5p</strain>
        <tissue evidence="4">Aerial part</tissue>
    </source>
</reference>
<evidence type="ECO:0000256" key="1">
    <source>
        <dbReference type="ARBA" id="ARBA00007215"/>
    </source>
</evidence>
<evidence type="ECO:0000313" key="5">
    <source>
        <dbReference type="Proteomes" id="UP001153076"/>
    </source>
</evidence>
<dbReference type="PANTHER" id="PTHR15615">
    <property type="match status" value="1"/>
</dbReference>
<dbReference type="GO" id="GO:0019901">
    <property type="term" value="F:protein kinase binding"/>
    <property type="evidence" value="ECO:0007669"/>
    <property type="project" value="InterPro"/>
</dbReference>
<evidence type="ECO:0000256" key="3">
    <source>
        <dbReference type="ARBA" id="ARBA00023306"/>
    </source>
</evidence>
<dbReference type="EMBL" id="JAKOGI010000017">
    <property type="protein sequence ID" value="KAJ8450062.1"/>
    <property type="molecule type" value="Genomic_DNA"/>
</dbReference>
<dbReference type="Pfam" id="PF08613">
    <property type="entry name" value="Cyclin"/>
    <property type="match status" value="1"/>
</dbReference>
<sequence length="235" mass="26644">MYQNPSPSKPEGLRLCAKIPIPIPCVKLIERLGSMAKKTITFISSLLERVAESNDLKRGSPTQKASAFDGLSLPTISIRSYLERIFKFANCSPCCFLIACVYLDRFAQRHPLLPINSYNLHRLLITSVMLAAKFMDDVHHNNAHYAKIGGISTTEMNFLEVDFLYGLEFHLNVTLSTFDTYYSYLQKEMFIFEPPLDVVVVSDSSFIVDKSVKLIHSYFNEDETSSHPPHQQLAV</sequence>
<evidence type="ECO:0000313" key="4">
    <source>
        <dbReference type="EMBL" id="KAJ8450062.1"/>
    </source>
</evidence>
<comment type="similarity">
    <text evidence="1">Belongs to the cyclin family. Cyclin U/P subfamily.</text>
</comment>
<dbReference type="OrthoDB" id="337735at2759"/>
<keyword evidence="5" id="KW-1185">Reference proteome</keyword>
<comment type="caution">
    <text evidence="4">The sequence shown here is derived from an EMBL/GenBank/DDBJ whole genome shotgun (WGS) entry which is preliminary data.</text>
</comment>
<dbReference type="GO" id="GO:0051301">
    <property type="term" value="P:cell division"/>
    <property type="evidence" value="ECO:0007669"/>
    <property type="project" value="UniProtKB-KW"/>
</dbReference>
<organism evidence="4 5">
    <name type="scientific">Carnegiea gigantea</name>
    <dbReference type="NCBI Taxonomy" id="171969"/>
    <lineage>
        <taxon>Eukaryota</taxon>
        <taxon>Viridiplantae</taxon>
        <taxon>Streptophyta</taxon>
        <taxon>Embryophyta</taxon>
        <taxon>Tracheophyta</taxon>
        <taxon>Spermatophyta</taxon>
        <taxon>Magnoliopsida</taxon>
        <taxon>eudicotyledons</taxon>
        <taxon>Gunneridae</taxon>
        <taxon>Pentapetalae</taxon>
        <taxon>Caryophyllales</taxon>
        <taxon>Cactineae</taxon>
        <taxon>Cactaceae</taxon>
        <taxon>Cactoideae</taxon>
        <taxon>Echinocereeae</taxon>
        <taxon>Carnegiea</taxon>
    </lineage>
</organism>
<dbReference type="InterPro" id="IPR013922">
    <property type="entry name" value="Cyclin_PHO80-like"/>
</dbReference>
<name>A0A9Q1KWV2_9CARY</name>
<gene>
    <name evidence="4" type="ORF">Cgig2_033256</name>
</gene>
<dbReference type="PANTHER" id="PTHR15615:SF91">
    <property type="entry name" value="CYCLIN-P4-1"/>
    <property type="match status" value="1"/>
</dbReference>
<accession>A0A9Q1KWV2</accession>
<keyword evidence="2" id="KW-0132">Cell division</keyword>
<evidence type="ECO:0008006" key="6">
    <source>
        <dbReference type="Google" id="ProtNLM"/>
    </source>
</evidence>
<dbReference type="Gene3D" id="1.10.472.10">
    <property type="entry name" value="Cyclin-like"/>
    <property type="match status" value="1"/>
</dbReference>
<dbReference type="InterPro" id="IPR036915">
    <property type="entry name" value="Cyclin-like_sf"/>
</dbReference>
<keyword evidence="3" id="KW-0131">Cell cycle</keyword>
<dbReference type="Proteomes" id="UP001153076">
    <property type="component" value="Unassembled WGS sequence"/>
</dbReference>
<proteinExistence type="inferred from homology"/>
<dbReference type="SUPFAM" id="SSF47954">
    <property type="entry name" value="Cyclin-like"/>
    <property type="match status" value="1"/>
</dbReference>
<dbReference type="AlphaFoldDB" id="A0A9Q1KWV2"/>
<evidence type="ECO:0000256" key="2">
    <source>
        <dbReference type="ARBA" id="ARBA00022618"/>
    </source>
</evidence>